<feature type="transmembrane region" description="Helical" evidence="1">
    <location>
        <begin position="12"/>
        <end position="33"/>
    </location>
</feature>
<protein>
    <recommendedName>
        <fullName evidence="4">DUF2892 domain-containing protein</fullName>
    </recommendedName>
</protein>
<sequence>MQCNIDRSGQVLRITLGVLNLAAGIILGGVVLSGSLTSGWWWLAVTILILAGLFTLYEGLRGWCAVRAMGFRTPI</sequence>
<keyword evidence="1" id="KW-0812">Transmembrane</keyword>
<dbReference type="RefSeq" id="WP_145447086.1">
    <property type="nucleotide sequence ID" value="NZ_CP036280.1"/>
</dbReference>
<accession>A0A518C152</accession>
<dbReference type="AlphaFoldDB" id="A0A518C152"/>
<reference evidence="2 3" key="1">
    <citation type="submission" date="2019-02" db="EMBL/GenBank/DDBJ databases">
        <title>Deep-cultivation of Planctomycetes and their phenomic and genomic characterization uncovers novel biology.</title>
        <authorList>
            <person name="Wiegand S."/>
            <person name="Jogler M."/>
            <person name="Boedeker C."/>
            <person name="Pinto D."/>
            <person name="Vollmers J."/>
            <person name="Rivas-Marin E."/>
            <person name="Kohn T."/>
            <person name="Peeters S.H."/>
            <person name="Heuer A."/>
            <person name="Rast P."/>
            <person name="Oberbeckmann S."/>
            <person name="Bunk B."/>
            <person name="Jeske O."/>
            <person name="Meyerdierks A."/>
            <person name="Storesund J.E."/>
            <person name="Kallscheuer N."/>
            <person name="Luecker S."/>
            <person name="Lage O.M."/>
            <person name="Pohl T."/>
            <person name="Merkel B.J."/>
            <person name="Hornburger P."/>
            <person name="Mueller R.-W."/>
            <person name="Bruemmer F."/>
            <person name="Labrenz M."/>
            <person name="Spormann A.M."/>
            <person name="Op den Camp H."/>
            <person name="Overmann J."/>
            <person name="Amann R."/>
            <person name="Jetten M.S.M."/>
            <person name="Mascher T."/>
            <person name="Medema M.H."/>
            <person name="Devos D.P."/>
            <person name="Kaster A.-K."/>
            <person name="Ovreas L."/>
            <person name="Rohde M."/>
            <person name="Galperin M.Y."/>
            <person name="Jogler C."/>
        </authorList>
    </citation>
    <scope>NUCLEOTIDE SEQUENCE [LARGE SCALE GENOMIC DNA]</scope>
    <source>
        <strain evidence="2 3">Pan265</strain>
    </source>
</reference>
<evidence type="ECO:0000313" key="3">
    <source>
        <dbReference type="Proteomes" id="UP000320386"/>
    </source>
</evidence>
<dbReference type="Proteomes" id="UP000320386">
    <property type="component" value="Chromosome"/>
</dbReference>
<keyword evidence="3" id="KW-1185">Reference proteome</keyword>
<dbReference type="OrthoDB" id="215425at2"/>
<gene>
    <name evidence="2" type="ORF">Pan265_28160</name>
</gene>
<keyword evidence="1" id="KW-1133">Transmembrane helix</keyword>
<feature type="transmembrane region" description="Helical" evidence="1">
    <location>
        <begin position="39"/>
        <end position="57"/>
    </location>
</feature>
<organism evidence="2 3">
    <name type="scientific">Mucisphaera calidilacus</name>
    <dbReference type="NCBI Taxonomy" id="2527982"/>
    <lineage>
        <taxon>Bacteria</taxon>
        <taxon>Pseudomonadati</taxon>
        <taxon>Planctomycetota</taxon>
        <taxon>Phycisphaerae</taxon>
        <taxon>Phycisphaerales</taxon>
        <taxon>Phycisphaeraceae</taxon>
        <taxon>Mucisphaera</taxon>
    </lineage>
</organism>
<evidence type="ECO:0000256" key="1">
    <source>
        <dbReference type="SAM" id="Phobius"/>
    </source>
</evidence>
<name>A0A518C152_9BACT</name>
<evidence type="ECO:0008006" key="4">
    <source>
        <dbReference type="Google" id="ProtNLM"/>
    </source>
</evidence>
<proteinExistence type="predicted"/>
<keyword evidence="1" id="KW-0472">Membrane</keyword>
<evidence type="ECO:0000313" key="2">
    <source>
        <dbReference type="EMBL" id="QDU72940.1"/>
    </source>
</evidence>
<dbReference type="KEGG" id="mcad:Pan265_28160"/>
<dbReference type="EMBL" id="CP036280">
    <property type="protein sequence ID" value="QDU72940.1"/>
    <property type="molecule type" value="Genomic_DNA"/>
</dbReference>